<keyword evidence="2" id="KW-0808">Transferase</keyword>
<reference evidence="3" key="1">
    <citation type="journal article" date="2013" name="Genome Announc.">
        <title>Draft Genome Sequence of the Dimorphic Prosthecate Bacterium Brevundimonas abyssalis TAR-001T.</title>
        <authorList>
            <person name="Tsubouchi T."/>
            <person name="Nishi S."/>
            <person name="Usui K."/>
            <person name="Shimane Y."/>
            <person name="Takaki Y."/>
            <person name="Maruyama T."/>
            <person name="Hatada Y."/>
        </authorList>
    </citation>
    <scope>NUCLEOTIDE SEQUENCE [LARGE SCALE GENOMIC DNA]</scope>
    <source>
        <strain evidence="3">TAR-001</strain>
    </source>
</reference>
<keyword evidence="1" id="KW-0627">Porphyrin biosynthesis</keyword>
<dbReference type="GO" id="GO:0019354">
    <property type="term" value="P:siroheme biosynthetic process"/>
    <property type="evidence" value="ECO:0007669"/>
    <property type="project" value="TreeGrafter"/>
</dbReference>
<proteinExistence type="predicted"/>
<organism evidence="2 3">
    <name type="scientific">Brevundimonas abyssalis TAR-001</name>
    <dbReference type="NCBI Taxonomy" id="1391729"/>
    <lineage>
        <taxon>Bacteria</taxon>
        <taxon>Pseudomonadati</taxon>
        <taxon>Pseudomonadota</taxon>
        <taxon>Alphaproteobacteria</taxon>
        <taxon>Caulobacterales</taxon>
        <taxon>Caulobacteraceae</taxon>
        <taxon>Brevundimonas</taxon>
    </lineage>
</organism>
<name>A0A8E0TRX8_9CAUL</name>
<keyword evidence="3" id="KW-1185">Reference proteome</keyword>
<dbReference type="GO" id="GO:0004851">
    <property type="term" value="F:uroporphyrin-III C-methyltransferase activity"/>
    <property type="evidence" value="ECO:0007669"/>
    <property type="project" value="TreeGrafter"/>
</dbReference>
<gene>
    <name evidence="2" type="ORF">MBEBAB_2393</name>
</gene>
<dbReference type="InterPro" id="IPR050161">
    <property type="entry name" value="Siro_Cobalamin_biosynth"/>
</dbReference>
<keyword evidence="2" id="KW-0489">Methyltransferase</keyword>
<comment type="caution">
    <text evidence="2">The sequence shown here is derived from an EMBL/GenBank/DDBJ whole genome shotgun (WGS) entry which is preliminary data.</text>
</comment>
<protein>
    <submittedName>
        <fullName evidence="2">Siroheme synthase / precorrin-2 oxidase / sirohydrochlorin ferrochelatase / uroporphyrinogen-III methyltransferase</fullName>
    </submittedName>
</protein>
<dbReference type="Proteomes" id="UP000016569">
    <property type="component" value="Unassembled WGS sequence"/>
</dbReference>
<dbReference type="GO" id="GO:0032259">
    <property type="term" value="P:methylation"/>
    <property type="evidence" value="ECO:0007669"/>
    <property type="project" value="UniProtKB-KW"/>
</dbReference>
<evidence type="ECO:0000313" key="3">
    <source>
        <dbReference type="Proteomes" id="UP000016569"/>
    </source>
</evidence>
<dbReference type="InterPro" id="IPR035996">
    <property type="entry name" value="4pyrrol_Methylase_sf"/>
</dbReference>
<accession>A0A8E0TRX8</accession>
<dbReference type="InterPro" id="IPR014776">
    <property type="entry name" value="4pyrrole_Mease_sub2"/>
</dbReference>
<sequence length="84" mass="8512">MGAGLADQVSASLIAAGRAPSTPVAIVENGTRPEERVLTGRLDDLGGLVARHAVTGPAMLFVGEVAAFAEAFVEPARQLQEAAA</sequence>
<dbReference type="PANTHER" id="PTHR45790">
    <property type="entry name" value="SIROHEME SYNTHASE-RELATED"/>
    <property type="match status" value="1"/>
</dbReference>
<dbReference type="AlphaFoldDB" id="A0A8E0TRX8"/>
<dbReference type="SUPFAM" id="SSF53790">
    <property type="entry name" value="Tetrapyrrole methylase"/>
    <property type="match status" value="1"/>
</dbReference>
<evidence type="ECO:0000313" key="2">
    <source>
        <dbReference type="EMBL" id="GAD60143.1"/>
    </source>
</evidence>
<dbReference type="EMBL" id="BATC01000054">
    <property type="protein sequence ID" value="GAD60143.1"/>
    <property type="molecule type" value="Genomic_DNA"/>
</dbReference>
<dbReference type="Gene3D" id="3.30.950.10">
    <property type="entry name" value="Methyltransferase, Cobalt-precorrin-4 Transmethylase, Domain 2"/>
    <property type="match status" value="1"/>
</dbReference>
<evidence type="ECO:0000256" key="1">
    <source>
        <dbReference type="ARBA" id="ARBA00023244"/>
    </source>
</evidence>
<dbReference type="PANTHER" id="PTHR45790:SF3">
    <property type="entry name" value="S-ADENOSYL-L-METHIONINE-DEPENDENT UROPORPHYRINOGEN III METHYLTRANSFERASE, CHLOROPLASTIC"/>
    <property type="match status" value="1"/>
</dbReference>